<protein>
    <submittedName>
        <fullName evidence="2">FHA domain containing protein</fullName>
    </submittedName>
</protein>
<sequence length="306" mass="33983">MGQLKRLSSGKQYMLSSQSLVGRARTCNLHLGELWVSSQHAALCWRGEGWELRDLHSKNGTYVNQRRLQAGESVWVFKDNQIAFGDVADAFSLVADAPPRASAVRDDGACVTADEAGLLVLPGPGLSQVLLWEKAAGRWVQETEDGDVGEVFDGEAITLGDARWCLVLPTVLEKTGLPSPEATAPLSDIGLRFTVSPDERFIGVDVLHGERCVRLDERAHHRLLLTLARKRLADRRQGQPSPAEEGWIAIDALREQLYGCANNLNVDIHRARRQLKEADIVDARRFIERRRGALVRLGVDRLEIIE</sequence>
<reference evidence="2 3" key="1">
    <citation type="journal article" date="2010" name="Stand. Genomic Sci.">
        <title>Complete genome sequence of Haliangium ochraceum type strain (SMP-2).</title>
        <authorList>
            <consortium name="US DOE Joint Genome Institute (JGI-PGF)"/>
            <person name="Ivanova N."/>
            <person name="Daum C."/>
            <person name="Lang E."/>
            <person name="Abt B."/>
            <person name="Kopitz M."/>
            <person name="Saunders E."/>
            <person name="Lapidus A."/>
            <person name="Lucas S."/>
            <person name="Glavina Del Rio T."/>
            <person name="Nolan M."/>
            <person name="Tice H."/>
            <person name="Copeland A."/>
            <person name="Cheng J.F."/>
            <person name="Chen F."/>
            <person name="Bruce D."/>
            <person name="Goodwin L."/>
            <person name="Pitluck S."/>
            <person name="Mavromatis K."/>
            <person name="Pati A."/>
            <person name="Mikhailova N."/>
            <person name="Chen A."/>
            <person name="Palaniappan K."/>
            <person name="Land M."/>
            <person name="Hauser L."/>
            <person name="Chang Y.J."/>
            <person name="Jeffries C.D."/>
            <person name="Detter J.C."/>
            <person name="Brettin T."/>
            <person name="Rohde M."/>
            <person name="Goker M."/>
            <person name="Bristow J."/>
            <person name="Markowitz V."/>
            <person name="Eisen J.A."/>
            <person name="Hugenholtz P."/>
            <person name="Kyrpides N.C."/>
            <person name="Klenk H.P."/>
        </authorList>
    </citation>
    <scope>NUCLEOTIDE SEQUENCE [LARGE SCALE GENOMIC DNA]</scope>
    <source>
        <strain evidence="3">DSM 14365 / CIP 107738 / JCM 11303 / AJ 13395 / SMP-2</strain>
    </source>
</reference>
<organism evidence="2 3">
    <name type="scientific">Haliangium ochraceum (strain DSM 14365 / JCM 11303 / SMP-2)</name>
    <dbReference type="NCBI Taxonomy" id="502025"/>
    <lineage>
        <taxon>Bacteria</taxon>
        <taxon>Pseudomonadati</taxon>
        <taxon>Myxococcota</taxon>
        <taxon>Polyangia</taxon>
        <taxon>Haliangiales</taxon>
        <taxon>Kofleriaceae</taxon>
        <taxon>Haliangium</taxon>
    </lineage>
</organism>
<dbReference type="AlphaFoldDB" id="D0LGY1"/>
<dbReference type="EMBL" id="CP001804">
    <property type="protein sequence ID" value="ACY14703.1"/>
    <property type="molecule type" value="Genomic_DNA"/>
</dbReference>
<dbReference type="SMART" id="SM00240">
    <property type="entry name" value="FHA"/>
    <property type="match status" value="1"/>
</dbReference>
<dbReference type="Proteomes" id="UP000001880">
    <property type="component" value="Chromosome"/>
</dbReference>
<dbReference type="eggNOG" id="COG1716">
    <property type="taxonomic scope" value="Bacteria"/>
</dbReference>
<dbReference type="InterPro" id="IPR000253">
    <property type="entry name" value="FHA_dom"/>
</dbReference>
<accession>D0LGY1</accession>
<dbReference type="SUPFAM" id="SSF49879">
    <property type="entry name" value="SMAD/FHA domain"/>
    <property type="match status" value="1"/>
</dbReference>
<dbReference type="STRING" id="502025.Hoch_2158"/>
<dbReference type="Gene3D" id="2.60.200.20">
    <property type="match status" value="1"/>
</dbReference>
<proteinExistence type="predicted"/>
<feature type="domain" description="FHA" evidence="1">
    <location>
        <begin position="19"/>
        <end position="68"/>
    </location>
</feature>
<dbReference type="KEGG" id="hoh:Hoch_2158"/>
<dbReference type="OrthoDB" id="7869657at2"/>
<keyword evidence="3" id="KW-1185">Reference proteome</keyword>
<gene>
    <name evidence="2" type="ordered locus">Hoch_2158</name>
</gene>
<dbReference type="InterPro" id="IPR008984">
    <property type="entry name" value="SMAD_FHA_dom_sf"/>
</dbReference>
<dbReference type="RefSeq" id="WP_012827311.1">
    <property type="nucleotide sequence ID" value="NC_013440.1"/>
</dbReference>
<dbReference type="CDD" id="cd00060">
    <property type="entry name" value="FHA"/>
    <property type="match status" value="1"/>
</dbReference>
<dbReference type="Pfam" id="PF00498">
    <property type="entry name" value="FHA"/>
    <property type="match status" value="1"/>
</dbReference>
<evidence type="ECO:0000259" key="1">
    <source>
        <dbReference type="PROSITE" id="PS50006"/>
    </source>
</evidence>
<evidence type="ECO:0000313" key="3">
    <source>
        <dbReference type="Proteomes" id="UP000001880"/>
    </source>
</evidence>
<dbReference type="PROSITE" id="PS50006">
    <property type="entry name" value="FHA_DOMAIN"/>
    <property type="match status" value="1"/>
</dbReference>
<dbReference type="HOGENOM" id="CLU_074571_0_0_7"/>
<evidence type="ECO:0000313" key="2">
    <source>
        <dbReference type="EMBL" id="ACY14703.1"/>
    </source>
</evidence>
<name>D0LGY1_HALO1</name>